<feature type="domain" description="Bacterial Ig-like" evidence="2">
    <location>
        <begin position="294"/>
        <end position="383"/>
    </location>
</feature>
<protein>
    <recommendedName>
        <fullName evidence="5">Ig-like domain-containing protein</fullName>
    </recommendedName>
</protein>
<dbReference type="Gene3D" id="2.60.40.10">
    <property type="entry name" value="Immunoglobulins"/>
    <property type="match status" value="2"/>
</dbReference>
<reference evidence="3 4" key="1">
    <citation type="submission" date="2020-07" db="EMBL/GenBank/DDBJ databases">
        <title>Genomic Encyclopedia of Type Strains, Phase IV (KMG-V): Genome sequencing to study the core and pangenomes of soil and plant-associated prokaryotes.</title>
        <authorList>
            <person name="Whitman W."/>
        </authorList>
    </citation>
    <scope>NUCLEOTIDE SEQUENCE [LARGE SCALE GENOMIC DNA]</scope>
    <source>
        <strain evidence="3 4">RH2WT43</strain>
    </source>
</reference>
<evidence type="ECO:0000259" key="2">
    <source>
        <dbReference type="Pfam" id="PF16640"/>
    </source>
</evidence>
<dbReference type="AlphaFoldDB" id="A0A839F1C6"/>
<evidence type="ECO:0000259" key="1">
    <source>
        <dbReference type="Pfam" id="PF10102"/>
    </source>
</evidence>
<dbReference type="Proteomes" id="UP000550401">
    <property type="component" value="Unassembled WGS sequence"/>
</dbReference>
<dbReference type="Pfam" id="PF16640">
    <property type="entry name" value="Big_3_5"/>
    <property type="match status" value="2"/>
</dbReference>
<dbReference type="InterPro" id="IPR032109">
    <property type="entry name" value="Big_3_5"/>
</dbReference>
<evidence type="ECO:0000313" key="3">
    <source>
        <dbReference type="EMBL" id="MBA8886031.1"/>
    </source>
</evidence>
<feature type="domain" description="Bacterial Ig-like" evidence="2">
    <location>
        <begin position="394"/>
        <end position="484"/>
    </location>
</feature>
<dbReference type="Pfam" id="PF10102">
    <property type="entry name" value="DUF2341"/>
    <property type="match status" value="1"/>
</dbReference>
<accession>A0A839F1C6</accession>
<sequence>MLALAPLVAAANPPGWSTAIPVTITEGSGTALTDYQVRFVVDTASIIAAGNMNADASDLRFATDFEGTDAISYWIESGVDTASTVVWLKVPSLPASSDTGIWLFSGNAAAASESTLDVFDFTGVPENSATNQVFGGGAGGVGNSQRGFRFSPNEDILVTQFGKAEPTGTTRYITLFDYATQALLAQTQVGGPAAQYSYVDLPQPMWLNPGQQYVLEMYQEASDGYYFGNSSQINPRLTYYDMRYCNSCTKDSFPPNVLTNYHYGYPDFEFRTRQHAGVEPVATPGPGPTQTSLQSDSATPVLGTTVTFTASVDGIFAPGGVVDFTSDGSPIAGCTAVALSTDVPPIASCATSALSAGDHAIVAAYAGDANNAGSSSDTLTQTILRLTSATTLATACQTTFVEGQPITFQSNTTSSQAPTGAVTFDKGGAAMCTDVPLAAGAATCTVTDLAVVGGGPLSSYDITAIYGGDADNLPSTSAILPVTVLSATEVLLRDGFDLGGVICPTQ</sequence>
<keyword evidence="4" id="KW-1185">Reference proteome</keyword>
<dbReference type="EMBL" id="JACGXL010000001">
    <property type="protein sequence ID" value="MBA8886031.1"/>
    <property type="molecule type" value="Genomic_DNA"/>
</dbReference>
<dbReference type="RefSeq" id="WP_182529149.1">
    <property type="nucleotide sequence ID" value="NZ_JACGXL010000001.1"/>
</dbReference>
<evidence type="ECO:0008006" key="5">
    <source>
        <dbReference type="Google" id="ProtNLM"/>
    </source>
</evidence>
<dbReference type="InterPro" id="IPR018765">
    <property type="entry name" value="DUF2341"/>
</dbReference>
<comment type="caution">
    <text evidence="3">The sequence shown here is derived from an EMBL/GenBank/DDBJ whole genome shotgun (WGS) entry which is preliminary data.</text>
</comment>
<name>A0A839F1C6_9GAMM</name>
<organism evidence="3 4">
    <name type="scientific">Dokdonella fugitiva</name>
    <dbReference type="NCBI Taxonomy" id="328517"/>
    <lineage>
        <taxon>Bacteria</taxon>
        <taxon>Pseudomonadati</taxon>
        <taxon>Pseudomonadota</taxon>
        <taxon>Gammaproteobacteria</taxon>
        <taxon>Lysobacterales</taxon>
        <taxon>Rhodanobacteraceae</taxon>
        <taxon>Dokdonella</taxon>
    </lineage>
</organism>
<feature type="domain" description="DUF2341" evidence="1">
    <location>
        <begin position="55"/>
        <end position="120"/>
    </location>
</feature>
<evidence type="ECO:0000313" key="4">
    <source>
        <dbReference type="Proteomes" id="UP000550401"/>
    </source>
</evidence>
<dbReference type="InterPro" id="IPR013783">
    <property type="entry name" value="Ig-like_fold"/>
</dbReference>
<gene>
    <name evidence="3" type="ORF">FHW12_000222</name>
</gene>
<proteinExistence type="predicted"/>